<accession>A0ABN1IE84</accession>
<protein>
    <submittedName>
        <fullName evidence="2">GNAT family N-acetyltransferase</fullName>
    </submittedName>
</protein>
<keyword evidence="3" id="KW-1185">Reference proteome</keyword>
<dbReference type="InterPro" id="IPR051531">
    <property type="entry name" value="N-acetyltransferase"/>
</dbReference>
<dbReference type="InterPro" id="IPR016181">
    <property type="entry name" value="Acyl_CoA_acyltransferase"/>
</dbReference>
<dbReference type="InterPro" id="IPR000182">
    <property type="entry name" value="GNAT_dom"/>
</dbReference>
<feature type="domain" description="N-acetyltransferase" evidence="1">
    <location>
        <begin position="9"/>
        <end position="166"/>
    </location>
</feature>
<dbReference type="Gene3D" id="3.40.630.30">
    <property type="match status" value="1"/>
</dbReference>
<reference evidence="2 3" key="1">
    <citation type="journal article" date="2019" name="Int. J. Syst. Evol. Microbiol.">
        <title>The Global Catalogue of Microorganisms (GCM) 10K type strain sequencing project: providing services to taxonomists for standard genome sequencing and annotation.</title>
        <authorList>
            <consortium name="The Broad Institute Genomics Platform"/>
            <consortium name="The Broad Institute Genome Sequencing Center for Infectious Disease"/>
            <person name="Wu L."/>
            <person name="Ma J."/>
        </authorList>
    </citation>
    <scope>NUCLEOTIDE SEQUENCE [LARGE SCALE GENOMIC DNA]</scope>
    <source>
        <strain evidence="2 3">JCM 15421</strain>
    </source>
</reference>
<comment type="caution">
    <text evidence="2">The sequence shown here is derived from an EMBL/GenBank/DDBJ whole genome shotgun (WGS) entry which is preliminary data.</text>
</comment>
<evidence type="ECO:0000259" key="1">
    <source>
        <dbReference type="PROSITE" id="PS51186"/>
    </source>
</evidence>
<dbReference type="RefSeq" id="WP_343788101.1">
    <property type="nucleotide sequence ID" value="NZ_BAAAEU010000006.1"/>
</dbReference>
<sequence length="169" mass="18427">MTAIETERLVLHRLVPDDAPFILELVNDPAWLRYIGDKGVRTLDDARAYITNGPVASYARHGFGLDRVELRGSATPIGICGLVKRDALPDADVGFAFLPGYRGQGFAYEAAAAVLRHAGESLKLPRIAAIVSPDNLGSIRVLEKLGLRFETTIRMAADRPETKLFGRAL</sequence>
<dbReference type="Proteomes" id="UP001501523">
    <property type="component" value="Unassembled WGS sequence"/>
</dbReference>
<name>A0ABN1IE84_9GAMM</name>
<dbReference type="PANTHER" id="PTHR43792:SF1">
    <property type="entry name" value="N-ACETYLTRANSFERASE DOMAIN-CONTAINING PROTEIN"/>
    <property type="match status" value="1"/>
</dbReference>
<dbReference type="EMBL" id="BAAAEU010000006">
    <property type="protein sequence ID" value="GAA0710388.1"/>
    <property type="molecule type" value="Genomic_DNA"/>
</dbReference>
<evidence type="ECO:0000313" key="3">
    <source>
        <dbReference type="Proteomes" id="UP001501523"/>
    </source>
</evidence>
<gene>
    <name evidence="2" type="ORF">GCM10009105_11500</name>
</gene>
<dbReference type="SUPFAM" id="SSF55729">
    <property type="entry name" value="Acyl-CoA N-acyltransferases (Nat)"/>
    <property type="match status" value="1"/>
</dbReference>
<evidence type="ECO:0000313" key="2">
    <source>
        <dbReference type="EMBL" id="GAA0710388.1"/>
    </source>
</evidence>
<dbReference type="PROSITE" id="PS51186">
    <property type="entry name" value="GNAT"/>
    <property type="match status" value="1"/>
</dbReference>
<dbReference type="Pfam" id="PF13302">
    <property type="entry name" value="Acetyltransf_3"/>
    <property type="match status" value="1"/>
</dbReference>
<dbReference type="PANTHER" id="PTHR43792">
    <property type="entry name" value="GNAT FAMILY, PUTATIVE (AFU_ORTHOLOGUE AFUA_3G00765)-RELATED-RELATED"/>
    <property type="match status" value="1"/>
</dbReference>
<organism evidence="2 3">
    <name type="scientific">Dokdonella soli</name>
    <dbReference type="NCBI Taxonomy" id="529810"/>
    <lineage>
        <taxon>Bacteria</taxon>
        <taxon>Pseudomonadati</taxon>
        <taxon>Pseudomonadota</taxon>
        <taxon>Gammaproteobacteria</taxon>
        <taxon>Lysobacterales</taxon>
        <taxon>Rhodanobacteraceae</taxon>
        <taxon>Dokdonella</taxon>
    </lineage>
</organism>
<proteinExistence type="predicted"/>